<keyword evidence="6" id="KW-0472">Membrane</keyword>
<dbReference type="PANTHER" id="PTHR22761:SF5">
    <property type="entry name" value="CHARGED MULTIVESICULAR BODY PROTEIN 6"/>
    <property type="match status" value="1"/>
</dbReference>
<feature type="coiled-coil region" evidence="7">
    <location>
        <begin position="5"/>
        <end position="54"/>
    </location>
</feature>
<evidence type="ECO:0000256" key="1">
    <source>
        <dbReference type="ARBA" id="ARBA00004608"/>
    </source>
</evidence>
<evidence type="ECO:0000256" key="8">
    <source>
        <dbReference type="SAM" id="MobiDB-lite"/>
    </source>
</evidence>
<keyword evidence="4" id="KW-0967">Endosome</keyword>
<evidence type="ECO:0000313" key="10">
    <source>
        <dbReference type="Proteomes" id="UP001159363"/>
    </source>
</evidence>
<comment type="subcellular location">
    <subcellularLocation>
        <location evidence="1">Endosome membrane</location>
    </subcellularLocation>
</comment>
<evidence type="ECO:0000256" key="2">
    <source>
        <dbReference type="ARBA" id="ARBA00006190"/>
    </source>
</evidence>
<evidence type="ECO:0000256" key="7">
    <source>
        <dbReference type="SAM" id="Coils"/>
    </source>
</evidence>
<evidence type="ECO:0000313" key="9">
    <source>
        <dbReference type="EMBL" id="KAJ8882798.1"/>
    </source>
</evidence>
<keyword evidence="5" id="KW-0653">Protein transport</keyword>
<evidence type="ECO:0000256" key="5">
    <source>
        <dbReference type="ARBA" id="ARBA00022927"/>
    </source>
</evidence>
<dbReference type="PANTHER" id="PTHR22761">
    <property type="entry name" value="CHARGED MULTIVESICULAR BODY PROTEIN"/>
    <property type="match status" value="1"/>
</dbReference>
<dbReference type="InterPro" id="IPR005024">
    <property type="entry name" value="Snf7_fam"/>
</dbReference>
<dbReference type="Pfam" id="PF03357">
    <property type="entry name" value="Snf7"/>
    <property type="match status" value="1"/>
</dbReference>
<protein>
    <recommendedName>
        <fullName evidence="11">Charged multivesicular body protein 6</fullName>
    </recommendedName>
</protein>
<keyword evidence="3" id="KW-0813">Transport</keyword>
<name>A0ABQ9HER3_9NEOP</name>
<reference evidence="9 10" key="1">
    <citation type="submission" date="2023-02" db="EMBL/GenBank/DDBJ databases">
        <title>LHISI_Scaffold_Assembly.</title>
        <authorList>
            <person name="Stuart O.P."/>
            <person name="Cleave R."/>
            <person name="Magrath M.J.L."/>
            <person name="Mikheyev A.S."/>
        </authorList>
    </citation>
    <scope>NUCLEOTIDE SEQUENCE [LARGE SCALE GENOMIC DNA]</scope>
    <source>
        <strain evidence="9">Daus_M_001</strain>
        <tissue evidence="9">Leg muscle</tissue>
    </source>
</reference>
<keyword evidence="7" id="KW-0175">Coiled coil</keyword>
<evidence type="ECO:0008006" key="11">
    <source>
        <dbReference type="Google" id="ProtNLM"/>
    </source>
</evidence>
<sequence>MLQQMKSQRDKIRQYQRRIEQNMERDRDLARQLLRDGKKERAKLLLRKKRYQEQLLEKTDGHLENIEKMIHDVEFSQVELQVMNGLKAGNEALKKIHDVLTVDEVERILDETREGVEKQREIDELISGALTEEDEAAVEEELEALVGPTLPEVPMELPEAPSELPEVPMELPQEPSQEEPGTFGLSAAGLELNISMLSFRLGRVSMDERRGKH</sequence>
<feature type="region of interest" description="Disordered" evidence="8">
    <location>
        <begin position="158"/>
        <end position="183"/>
    </location>
</feature>
<dbReference type="EMBL" id="JARBHB010000005">
    <property type="protein sequence ID" value="KAJ8882798.1"/>
    <property type="molecule type" value="Genomic_DNA"/>
</dbReference>
<dbReference type="Proteomes" id="UP001159363">
    <property type="component" value="Chromosome 4"/>
</dbReference>
<evidence type="ECO:0000256" key="4">
    <source>
        <dbReference type="ARBA" id="ARBA00022753"/>
    </source>
</evidence>
<keyword evidence="10" id="KW-1185">Reference proteome</keyword>
<dbReference type="Gene3D" id="6.10.140.1230">
    <property type="match status" value="1"/>
</dbReference>
<gene>
    <name evidence="9" type="ORF">PR048_014612</name>
</gene>
<comment type="similarity">
    <text evidence="2">Belongs to the SNF7 family.</text>
</comment>
<proteinExistence type="inferred from homology"/>
<accession>A0ABQ9HER3</accession>
<evidence type="ECO:0000256" key="6">
    <source>
        <dbReference type="ARBA" id="ARBA00023136"/>
    </source>
</evidence>
<organism evidence="9 10">
    <name type="scientific">Dryococelus australis</name>
    <dbReference type="NCBI Taxonomy" id="614101"/>
    <lineage>
        <taxon>Eukaryota</taxon>
        <taxon>Metazoa</taxon>
        <taxon>Ecdysozoa</taxon>
        <taxon>Arthropoda</taxon>
        <taxon>Hexapoda</taxon>
        <taxon>Insecta</taxon>
        <taxon>Pterygota</taxon>
        <taxon>Neoptera</taxon>
        <taxon>Polyneoptera</taxon>
        <taxon>Phasmatodea</taxon>
        <taxon>Verophasmatodea</taxon>
        <taxon>Anareolatae</taxon>
        <taxon>Phasmatidae</taxon>
        <taxon>Eurycanthinae</taxon>
        <taxon>Dryococelus</taxon>
    </lineage>
</organism>
<comment type="caution">
    <text evidence="9">The sequence shown here is derived from an EMBL/GenBank/DDBJ whole genome shotgun (WGS) entry which is preliminary data.</text>
</comment>
<evidence type="ECO:0000256" key="3">
    <source>
        <dbReference type="ARBA" id="ARBA00022448"/>
    </source>
</evidence>